<proteinExistence type="evidence at transcript level"/>
<feature type="coiled-coil region" evidence="2">
    <location>
        <begin position="379"/>
        <end position="406"/>
    </location>
</feature>
<accession>A0A6F9DJM1</accession>
<evidence type="ECO:0000313" key="4">
    <source>
        <dbReference type="EMBL" id="CAB3263339.1"/>
    </source>
</evidence>
<dbReference type="SUPFAM" id="SSF48452">
    <property type="entry name" value="TPR-like"/>
    <property type="match status" value="1"/>
</dbReference>
<keyword evidence="2" id="KW-0175">Coiled coil</keyword>
<keyword evidence="1" id="KW-1015">Disulfide bond</keyword>
<evidence type="ECO:0000256" key="3">
    <source>
        <dbReference type="SAM" id="Phobius"/>
    </source>
</evidence>
<protein>
    <submittedName>
        <fullName evidence="4">Uncharacterized protein LOC108950821</fullName>
    </submittedName>
</protein>
<evidence type="ECO:0000256" key="2">
    <source>
        <dbReference type="SAM" id="Coils"/>
    </source>
</evidence>
<dbReference type="InterPro" id="IPR035976">
    <property type="entry name" value="Sushi/SCR/CCP_sf"/>
</dbReference>
<reference evidence="4" key="1">
    <citation type="submission" date="2020-04" db="EMBL/GenBank/DDBJ databases">
        <authorList>
            <person name="Neveu A P."/>
        </authorList>
    </citation>
    <scope>NUCLEOTIDE SEQUENCE</scope>
    <source>
        <tissue evidence="4">Whole embryo</tissue>
    </source>
</reference>
<keyword evidence="3" id="KW-0812">Transmembrane</keyword>
<dbReference type="Gene3D" id="2.10.70.10">
    <property type="entry name" value="Complement Module, domain 1"/>
    <property type="match status" value="1"/>
</dbReference>
<keyword evidence="3" id="KW-0472">Membrane</keyword>
<evidence type="ECO:0000256" key="1">
    <source>
        <dbReference type="ARBA" id="ARBA00023157"/>
    </source>
</evidence>
<gene>
    <name evidence="4" type="primary">LOC108950821-001</name>
</gene>
<organism evidence="4">
    <name type="scientific">Phallusia mammillata</name>
    <dbReference type="NCBI Taxonomy" id="59560"/>
    <lineage>
        <taxon>Eukaryota</taxon>
        <taxon>Metazoa</taxon>
        <taxon>Chordata</taxon>
        <taxon>Tunicata</taxon>
        <taxon>Ascidiacea</taxon>
        <taxon>Phlebobranchia</taxon>
        <taxon>Ascidiidae</taxon>
        <taxon>Phallusia</taxon>
    </lineage>
</organism>
<dbReference type="InterPro" id="IPR011990">
    <property type="entry name" value="TPR-like_helical_dom_sf"/>
</dbReference>
<dbReference type="AlphaFoldDB" id="A0A6F9DJM1"/>
<dbReference type="EMBL" id="LR787477">
    <property type="protein sequence ID" value="CAB3263339.1"/>
    <property type="molecule type" value="mRNA"/>
</dbReference>
<name>A0A6F9DJM1_9ASCI</name>
<keyword evidence="3" id="KW-1133">Transmembrane helix</keyword>
<dbReference type="SUPFAM" id="SSF57535">
    <property type="entry name" value="Complement control module/SCR domain"/>
    <property type="match status" value="1"/>
</dbReference>
<dbReference type="Gene3D" id="1.25.40.10">
    <property type="entry name" value="Tetratricopeptide repeat domain"/>
    <property type="match status" value="1"/>
</dbReference>
<sequence>MHNWLSRNSYSCCLSSRRYMGLEPFCAEDIEVFPHSETWSTNFSGDLYEVRFLKTHNLNSAKWLLGTDTCNVDWKANNTLSNSRMNHFKCSWVISGEYFYSQLATKTHLRIKFNNTAVTFQTNRSGWKTVIHISDCGNVTLPGVVQDVPVNKGYLSTHTFSCNQPFYLPATAVAVCQSDATWSITSFCTKVQSCNNTDIPSSDLYQQPTSGTTYYPYSKTLICNQHYIGNVTAQCSKKGTWNISHSCAAKGFPVGYIVGILLVAEVVVFIVICSICFSYKKILKRKSSRQHDQHKISAESSSSSRDMRIINVPMGAVSDEYTPLIGEPGLRRRKNIPTTNTPTEKDDISTQVQNYVDLLQTKKFDEAKAIKQQLLRSIESQLEITADDLEVEARKLRNNHDYLEAILFFSITADFCVKKTPDFAVAKHVAEYAGEIKETIKLFMENSDSSSESRNREIVRDHVIPLMRDMIQQIRDFQIDEKIRCEKEVWCLHHIERSQDYIGDLTSRETTIKLGLELMESKFGNESSKYSIYGTLLNNLGAVCEETSRIKEAIVYYTKAIEVYKTAEDLTEKQRVAEIERSEENINFCK</sequence>
<feature type="transmembrane region" description="Helical" evidence="3">
    <location>
        <begin position="254"/>
        <end position="279"/>
    </location>
</feature>